<evidence type="ECO:0000256" key="3">
    <source>
        <dbReference type="PROSITE-ProRule" id="PRU00023"/>
    </source>
</evidence>
<dbReference type="Gene3D" id="1.25.40.20">
    <property type="entry name" value="Ankyrin repeat-containing domain"/>
    <property type="match status" value="1"/>
</dbReference>
<sequence length="146" mass="14801">MQAGGDVDLADDSRQSAYLIATSEAGDDPRLLELTLAAGADINAKDSYDGTGLIRAAERAHVTIVERLLQAGIDRDHISRLGYTALHEAVVFGEGGPADQATVAALVAGGVDLDIPDGGGETALAHAERGGQREVASILRAAGAGG</sequence>
<gene>
    <name evidence="4" type="ORF">RM445_00355</name>
</gene>
<dbReference type="EMBL" id="JAVREJ010000001">
    <property type="protein sequence ID" value="MDT0347972.1"/>
    <property type="molecule type" value="Genomic_DNA"/>
</dbReference>
<evidence type="ECO:0000256" key="1">
    <source>
        <dbReference type="ARBA" id="ARBA00022737"/>
    </source>
</evidence>
<keyword evidence="5" id="KW-1185">Reference proteome</keyword>
<reference evidence="5" key="1">
    <citation type="submission" date="2023-07" db="EMBL/GenBank/DDBJ databases">
        <title>30 novel species of actinomycetes from the DSMZ collection.</title>
        <authorList>
            <person name="Nouioui I."/>
        </authorList>
    </citation>
    <scope>NUCLEOTIDE SEQUENCE [LARGE SCALE GENOMIC DNA]</scope>
    <source>
        <strain evidence="5">DSM 45834</strain>
    </source>
</reference>
<dbReference type="Pfam" id="PF12796">
    <property type="entry name" value="Ank_2"/>
    <property type="match status" value="1"/>
</dbReference>
<keyword evidence="1" id="KW-0677">Repeat</keyword>
<dbReference type="PANTHER" id="PTHR24189:SF50">
    <property type="entry name" value="ANKYRIN REPEAT AND SOCS BOX PROTEIN 2"/>
    <property type="match status" value="1"/>
</dbReference>
<dbReference type="SUPFAM" id="SSF48403">
    <property type="entry name" value="Ankyrin repeat"/>
    <property type="match status" value="1"/>
</dbReference>
<dbReference type="PROSITE" id="PS50088">
    <property type="entry name" value="ANK_REPEAT"/>
    <property type="match status" value="1"/>
</dbReference>
<name>A0ABU2N232_9PSEU</name>
<dbReference type="InterPro" id="IPR002110">
    <property type="entry name" value="Ankyrin_rpt"/>
</dbReference>
<feature type="repeat" description="ANK" evidence="3">
    <location>
        <begin position="81"/>
        <end position="118"/>
    </location>
</feature>
<proteinExistence type="predicted"/>
<accession>A0ABU2N232</accession>
<evidence type="ECO:0000313" key="5">
    <source>
        <dbReference type="Proteomes" id="UP001183202"/>
    </source>
</evidence>
<dbReference type="PANTHER" id="PTHR24189">
    <property type="entry name" value="MYOTROPHIN"/>
    <property type="match status" value="1"/>
</dbReference>
<dbReference type="InterPro" id="IPR050745">
    <property type="entry name" value="Multifunctional_regulatory"/>
</dbReference>
<comment type="caution">
    <text evidence="4">The sequence shown here is derived from an EMBL/GenBank/DDBJ whole genome shotgun (WGS) entry which is preliminary data.</text>
</comment>
<dbReference type="Proteomes" id="UP001183202">
    <property type="component" value="Unassembled WGS sequence"/>
</dbReference>
<dbReference type="InterPro" id="IPR036770">
    <property type="entry name" value="Ankyrin_rpt-contain_sf"/>
</dbReference>
<organism evidence="4 5">
    <name type="scientific">Pseudonocardia charpentierae</name>
    <dbReference type="NCBI Taxonomy" id="3075545"/>
    <lineage>
        <taxon>Bacteria</taxon>
        <taxon>Bacillati</taxon>
        <taxon>Actinomycetota</taxon>
        <taxon>Actinomycetes</taxon>
        <taxon>Pseudonocardiales</taxon>
        <taxon>Pseudonocardiaceae</taxon>
        <taxon>Pseudonocardia</taxon>
    </lineage>
</organism>
<evidence type="ECO:0000313" key="4">
    <source>
        <dbReference type="EMBL" id="MDT0347972.1"/>
    </source>
</evidence>
<keyword evidence="2 3" id="KW-0040">ANK repeat</keyword>
<evidence type="ECO:0000256" key="2">
    <source>
        <dbReference type="ARBA" id="ARBA00023043"/>
    </source>
</evidence>
<protein>
    <submittedName>
        <fullName evidence="4">Ankyrin repeat domain-containing protein</fullName>
    </submittedName>
</protein>